<dbReference type="InterPro" id="IPR032675">
    <property type="entry name" value="LRR_dom_sf"/>
</dbReference>
<dbReference type="SUPFAM" id="SSF52058">
    <property type="entry name" value="L domain-like"/>
    <property type="match status" value="1"/>
</dbReference>
<keyword evidence="6" id="KW-0472">Membrane</keyword>
<keyword evidence="2" id="KW-0732">Signal</keyword>
<feature type="transmembrane region" description="Helical" evidence="6">
    <location>
        <begin position="67"/>
        <end position="89"/>
    </location>
</feature>
<keyword evidence="6" id="KW-0812">Transmembrane</keyword>
<organism evidence="8">
    <name type="scientific">Sarcoptes scabiei</name>
    <name type="common">Itch mite</name>
    <name type="synonym">Acarus scabiei</name>
    <dbReference type="NCBI Taxonomy" id="52283"/>
    <lineage>
        <taxon>Eukaryota</taxon>
        <taxon>Metazoa</taxon>
        <taxon>Ecdysozoa</taxon>
        <taxon>Arthropoda</taxon>
        <taxon>Chelicerata</taxon>
        <taxon>Arachnida</taxon>
        <taxon>Acari</taxon>
        <taxon>Acariformes</taxon>
        <taxon>Sarcoptiformes</taxon>
        <taxon>Astigmata</taxon>
        <taxon>Psoroptidia</taxon>
        <taxon>Sarcoptoidea</taxon>
        <taxon>Sarcoptidae</taxon>
        <taxon>Sarcoptinae</taxon>
        <taxon>Sarcoptes</taxon>
    </lineage>
</organism>
<evidence type="ECO:0000259" key="7">
    <source>
        <dbReference type="PROSITE" id="PS50835"/>
    </source>
</evidence>
<gene>
    <name evidence="8" type="ORF">SSS_2142</name>
</gene>
<dbReference type="InterPro" id="IPR003599">
    <property type="entry name" value="Ig_sub"/>
</dbReference>
<evidence type="ECO:0000256" key="2">
    <source>
        <dbReference type="ARBA" id="ARBA00022729"/>
    </source>
</evidence>
<dbReference type="Gene3D" id="3.80.10.10">
    <property type="entry name" value="Ribonuclease Inhibitor"/>
    <property type="match status" value="2"/>
</dbReference>
<dbReference type="PANTHER" id="PTHR24366">
    <property type="entry name" value="IG(IMMUNOGLOBULIN) AND LRR(LEUCINE RICH REPEAT) DOMAINS"/>
    <property type="match status" value="1"/>
</dbReference>
<keyword evidence="3" id="KW-0677">Repeat</keyword>
<keyword evidence="1" id="KW-0433">Leucine-rich repeat</keyword>
<feature type="compositionally biased region" description="Acidic residues" evidence="5">
    <location>
        <begin position="656"/>
        <end position="667"/>
    </location>
</feature>
<feature type="region of interest" description="Disordered" evidence="5">
    <location>
        <begin position="954"/>
        <end position="974"/>
    </location>
</feature>
<dbReference type="InterPro" id="IPR003591">
    <property type="entry name" value="Leu-rich_rpt_typical-subtyp"/>
</dbReference>
<keyword evidence="4" id="KW-1015">Disulfide bond</keyword>
<dbReference type="SMART" id="SM00082">
    <property type="entry name" value="LRRCT"/>
    <property type="match status" value="1"/>
</dbReference>
<name>A0A834VBR6_SARSC</name>
<proteinExistence type="predicted"/>
<dbReference type="PANTHER" id="PTHR24366:SF140">
    <property type="entry name" value="IP22191P"/>
    <property type="match status" value="1"/>
</dbReference>
<dbReference type="Proteomes" id="UP000070412">
    <property type="component" value="Unassembled WGS sequence"/>
</dbReference>
<feature type="region of interest" description="Disordered" evidence="5">
    <location>
        <begin position="634"/>
        <end position="676"/>
    </location>
</feature>
<feature type="domain" description="Ig-like" evidence="7">
    <location>
        <begin position="499"/>
        <end position="574"/>
    </location>
</feature>
<dbReference type="InterPro" id="IPR036179">
    <property type="entry name" value="Ig-like_dom_sf"/>
</dbReference>
<dbReference type="Gene3D" id="2.60.40.10">
    <property type="entry name" value="Immunoglobulins"/>
    <property type="match status" value="1"/>
</dbReference>
<dbReference type="EMBL" id="WVUK01000064">
    <property type="protein sequence ID" value="KAF7489494.1"/>
    <property type="molecule type" value="Genomic_DNA"/>
</dbReference>
<sequence>MSWKLTKMIESIGQRQINIILDRWTRLLDCLKKFRILFYEIMTVSIHSLSSRKKSILSFNEDCYRSLSLIFASSFTVINKILILFNFDYDSFRWKSKSIKSKRLNRQKQCHYFPISLMIVLILLSSFLGHSLNTRSSRLLLLSSSMESTLSNDFSHHHTRCQKHQAHNLHRPPDLSPPLPLHIADSDHIYHHHHPHQHHHHHHRHREISFRNSKNSIHLSPLLQDHLDHQVSPTNKTIPLISEVIERYVKEPLRPMSRTDCIARCSCKWRSGKIWVECFDANLQTIPKGLDSGTQVLYLSGNPLEHLESRVFERVQLRNLQRLFLVSTRLNRIVPDAFQQLTNLIELDLAQNELDTLPLKSLEQCPILRKLNLASNRFKTIPSMAFKKLQHLQTVDLSSNQIESIDLKAFDGLKNLKQLYLHDNNLRFIDGQTMSDLPTVYELTLQKNPWNCDCTLRSFREWMLDHRIPLGYSPNCSEPERLSGRFWNQLDLDDFACRPNISLIDSEIVVYEGENASIKCAMEAIPNVQIEWEWRGRAIRNMSLMTFGRQMYLIRESYSPSGTLTMSLLPFDDNQMIDQAKSIDLFDQTSATETSKAYTTTPIEATLDPINLMIQAKIQESFLNSMLNNNKNGYNHHYDNTNQKNDGFNLKRDNNLEDDIVDGDSDEQQTSSKLSNTISIIHSSRRYENNDDRSKQNLKFWSEQFSSAKRNDKIDLEDPPLISSARTKRTIESKMIETLQQKSDDQQRPASTSSSLSSQTYKRTSTLYIMNAMEKDSGSYVCIGLNKAGSISANVTLTVLRRLEVTAAAYSGQEMAGIVLGALFLLILVSLVIFLMILKSKKLLRFRLMGSNSTSTTTTVIANSNSTSTSSTVTKPSQKTTESLLNGQIPNGHINHLGGGDNATMMVANGLGTLAAPNAMTLSSKQSSDNSSNRLIVTFSDQNDEAGFDRYQQRSLSNTEERGSNPTDSMILNDSRQIGINNQAQETRTNIYNNQLAELKDYNTSHLDQFGDSIVTNDAIYRSRMMSSKTMTVLPVSFTSSLSRLSKKSIGPSSFRYQDDQLNAYENALNQSYRRADLYEIYRDPQQSAIINFKSSTIGSKLERNHLDQFVPSIHRVQQNFDCANRLNDQWIANNNNSMLSLLSSSPSSRSIYASGVRDFGTIPFSSSVNYLTESPLYNSNSSSNTTASSSAIMNRRSHYNPSSYNNLNHLYSPAIRSSIGLHSTNLHFDQNHYNVKSQSSTSSMIGAKQNILSQNQDSHYDHNRFHLATIVEQKEPNQFLTKHSIRSDSYASSSSSPFSTMTTNTFSSSITTTFSTTSSSLSTSNDLDQTAARFFGQQSMINHLNFPMNGNHLKQASTLNRIRNGVDANGIGVVARDSPDEGLGEEAD</sequence>
<dbReference type="SMART" id="SM00409">
    <property type="entry name" value="IG"/>
    <property type="match status" value="1"/>
</dbReference>
<evidence type="ECO:0000313" key="9">
    <source>
        <dbReference type="EnsemblMetazoa" id="KAF7489494.1"/>
    </source>
</evidence>
<dbReference type="OrthoDB" id="643377at2759"/>
<dbReference type="Pfam" id="PF13855">
    <property type="entry name" value="LRR_8"/>
    <property type="match status" value="2"/>
</dbReference>
<dbReference type="FunFam" id="3.80.10.10:FF:000082">
    <property type="entry name" value="Leucine-rich repeat-containing 24"/>
    <property type="match status" value="1"/>
</dbReference>
<dbReference type="InterPro" id="IPR013098">
    <property type="entry name" value="Ig_I-set"/>
</dbReference>
<dbReference type="PROSITE" id="PS51450">
    <property type="entry name" value="LRR"/>
    <property type="match status" value="2"/>
</dbReference>
<evidence type="ECO:0000256" key="5">
    <source>
        <dbReference type="SAM" id="MobiDB-lite"/>
    </source>
</evidence>
<dbReference type="InterPro" id="IPR001611">
    <property type="entry name" value="Leu-rich_rpt"/>
</dbReference>
<feature type="region of interest" description="Disordered" evidence="5">
    <location>
        <begin position="738"/>
        <end position="758"/>
    </location>
</feature>
<evidence type="ECO:0000256" key="4">
    <source>
        <dbReference type="ARBA" id="ARBA00023157"/>
    </source>
</evidence>
<dbReference type="PROSITE" id="PS50835">
    <property type="entry name" value="IG_LIKE"/>
    <property type="match status" value="1"/>
</dbReference>
<feature type="transmembrane region" description="Helical" evidence="6">
    <location>
        <begin position="815"/>
        <end position="838"/>
    </location>
</feature>
<dbReference type="SMART" id="SM00369">
    <property type="entry name" value="LRR_TYP"/>
    <property type="match status" value="6"/>
</dbReference>
<keyword evidence="10" id="KW-1185">Reference proteome</keyword>
<dbReference type="InterPro" id="IPR000483">
    <property type="entry name" value="Cys-rich_flank_reg_C"/>
</dbReference>
<evidence type="ECO:0000313" key="10">
    <source>
        <dbReference type="Proteomes" id="UP000070412"/>
    </source>
</evidence>
<reference evidence="10" key="1">
    <citation type="journal article" date="2020" name="PLoS Negl. Trop. Dis.">
        <title>High-quality nuclear genome for Sarcoptes scabiei-A critical resource for a neglected parasite.</title>
        <authorList>
            <person name="Korhonen P.K."/>
            <person name="Gasser R.B."/>
            <person name="Ma G."/>
            <person name="Wang T."/>
            <person name="Stroehlein A.J."/>
            <person name="Young N.D."/>
            <person name="Ang C.S."/>
            <person name="Fernando D.D."/>
            <person name="Lu H.C."/>
            <person name="Taylor S."/>
            <person name="Reynolds S.L."/>
            <person name="Mofiz E."/>
            <person name="Najaraj S.H."/>
            <person name="Gowda H."/>
            <person name="Madugundu A."/>
            <person name="Renuse S."/>
            <person name="Holt D."/>
            <person name="Pandey A."/>
            <person name="Papenfuss A.T."/>
            <person name="Fischer K."/>
        </authorList>
    </citation>
    <scope>NUCLEOTIDE SEQUENCE [LARGE SCALE GENOMIC DNA]</scope>
</reference>
<evidence type="ECO:0000256" key="1">
    <source>
        <dbReference type="ARBA" id="ARBA00022614"/>
    </source>
</evidence>
<feature type="transmembrane region" description="Helical" evidence="6">
    <location>
        <begin position="110"/>
        <end position="129"/>
    </location>
</feature>
<dbReference type="InterPro" id="IPR013783">
    <property type="entry name" value="Ig-like_fold"/>
</dbReference>
<dbReference type="Pfam" id="PF07679">
    <property type="entry name" value="I-set"/>
    <property type="match status" value="1"/>
</dbReference>
<dbReference type="SUPFAM" id="SSF48726">
    <property type="entry name" value="Immunoglobulin"/>
    <property type="match status" value="1"/>
</dbReference>
<protein>
    <submittedName>
        <fullName evidence="8">Leucine-rich repeat-containing protein 4C</fullName>
    </submittedName>
</protein>
<dbReference type="InterPro" id="IPR007110">
    <property type="entry name" value="Ig-like_dom"/>
</dbReference>
<accession>A0A834VBR6</accession>
<reference evidence="9" key="3">
    <citation type="submission" date="2022-06" db="UniProtKB">
        <authorList>
            <consortium name="EnsemblMetazoa"/>
        </authorList>
    </citation>
    <scope>IDENTIFICATION</scope>
</reference>
<keyword evidence="6" id="KW-1133">Transmembrane helix</keyword>
<reference evidence="8" key="2">
    <citation type="submission" date="2020-01" db="EMBL/GenBank/DDBJ databases">
        <authorList>
            <person name="Korhonen P.K.K."/>
            <person name="Guangxu M.G."/>
            <person name="Wang T.W."/>
            <person name="Stroehlein A.J.S."/>
            <person name="Young N.D."/>
            <person name="Ang C.-S.A."/>
            <person name="Fernando D.W.F."/>
            <person name="Lu H.L."/>
            <person name="Taylor S.T."/>
            <person name="Ehtesham M.E.M."/>
            <person name="Najaraj S.H.N."/>
            <person name="Harsha G.H.G."/>
            <person name="Madugundu A.M."/>
            <person name="Renuse S.R."/>
            <person name="Holt D.H."/>
            <person name="Pandey A.P."/>
            <person name="Papenfuss A.P."/>
            <person name="Gasser R.B.G."/>
            <person name="Fischer K.F."/>
        </authorList>
    </citation>
    <scope>NUCLEOTIDE SEQUENCE</scope>
    <source>
        <strain evidence="8">SSS_KF_BRIS2020</strain>
    </source>
</reference>
<dbReference type="EnsemblMetazoa" id="SSS_2142s_mrna">
    <property type="protein sequence ID" value="KAF7489494.1"/>
    <property type="gene ID" value="SSS_2142"/>
</dbReference>
<evidence type="ECO:0000256" key="3">
    <source>
        <dbReference type="ARBA" id="ARBA00022737"/>
    </source>
</evidence>
<evidence type="ECO:0000256" key="6">
    <source>
        <dbReference type="SAM" id="Phobius"/>
    </source>
</evidence>
<evidence type="ECO:0000313" key="8">
    <source>
        <dbReference type="EMBL" id="KAF7489494.1"/>
    </source>
</evidence>